<reference evidence="2 3" key="1">
    <citation type="submission" date="2017-08" db="EMBL/GenBank/DDBJ databases">
        <title>Infants hospitalized years apart are colonized by the same room-sourced microbial strains.</title>
        <authorList>
            <person name="Brooks B."/>
            <person name="Olm M.R."/>
            <person name="Firek B.A."/>
            <person name="Baker R."/>
            <person name="Thomas B.C."/>
            <person name="Morowitz M.J."/>
            <person name="Banfield J.F."/>
        </authorList>
    </citation>
    <scope>NUCLEOTIDE SEQUENCE [LARGE SCALE GENOMIC DNA]</scope>
    <source>
        <strain evidence="2">S2_005_003_R2_41</strain>
    </source>
</reference>
<comment type="caution">
    <text evidence="2">The sequence shown here is derived from an EMBL/GenBank/DDBJ whole genome shotgun (WGS) entry which is preliminary data.</text>
</comment>
<proteinExistence type="predicted"/>
<keyword evidence="1" id="KW-0812">Transmembrane</keyword>
<gene>
    <name evidence="2" type="ORF">DI563_06200</name>
</gene>
<evidence type="ECO:0000313" key="3">
    <source>
        <dbReference type="Proteomes" id="UP000249135"/>
    </source>
</evidence>
<protein>
    <recommendedName>
        <fullName evidence="4">Transmembrane protein</fullName>
    </recommendedName>
</protein>
<keyword evidence="1" id="KW-0472">Membrane</keyword>
<name>A0A2W5QE55_VARPD</name>
<dbReference type="EMBL" id="QFPP01000043">
    <property type="protein sequence ID" value="PZQ76751.1"/>
    <property type="molecule type" value="Genomic_DNA"/>
</dbReference>
<sequence length="138" mass="14805">MMRDLEDKEMKGAPTLLTGLLVAAVLFGLGYSAQRRNQQRVEAAIASCLASTVGQHTSAGLATTCDPDNYRASAHGPMLLDAELEKALAQRRSDGTPGFWYGAAVVVALLLALRFVWYILLRRTAALRDTSVGRAPSA</sequence>
<evidence type="ECO:0000256" key="1">
    <source>
        <dbReference type="SAM" id="Phobius"/>
    </source>
</evidence>
<evidence type="ECO:0008006" key="4">
    <source>
        <dbReference type="Google" id="ProtNLM"/>
    </source>
</evidence>
<organism evidence="2 3">
    <name type="scientific">Variovorax paradoxus</name>
    <dbReference type="NCBI Taxonomy" id="34073"/>
    <lineage>
        <taxon>Bacteria</taxon>
        <taxon>Pseudomonadati</taxon>
        <taxon>Pseudomonadota</taxon>
        <taxon>Betaproteobacteria</taxon>
        <taxon>Burkholderiales</taxon>
        <taxon>Comamonadaceae</taxon>
        <taxon>Variovorax</taxon>
    </lineage>
</organism>
<accession>A0A2W5QE55</accession>
<feature type="transmembrane region" description="Helical" evidence="1">
    <location>
        <begin position="99"/>
        <end position="121"/>
    </location>
</feature>
<dbReference type="Proteomes" id="UP000249135">
    <property type="component" value="Unassembled WGS sequence"/>
</dbReference>
<keyword evidence="1" id="KW-1133">Transmembrane helix</keyword>
<evidence type="ECO:0000313" key="2">
    <source>
        <dbReference type="EMBL" id="PZQ76751.1"/>
    </source>
</evidence>
<dbReference type="AlphaFoldDB" id="A0A2W5QE55"/>